<dbReference type="GO" id="GO:0006935">
    <property type="term" value="P:chemotaxis"/>
    <property type="evidence" value="ECO:0007669"/>
    <property type="project" value="InterPro"/>
</dbReference>
<dbReference type="InterPro" id="IPR036061">
    <property type="entry name" value="CheW-like_dom_sf"/>
</dbReference>
<feature type="domain" description="CheW-like" evidence="9">
    <location>
        <begin position="473"/>
        <end position="609"/>
    </location>
</feature>
<dbReference type="InterPro" id="IPR036641">
    <property type="entry name" value="HPT_dom_sf"/>
</dbReference>
<dbReference type="PRINTS" id="PR00344">
    <property type="entry name" value="BCTRLSENSOR"/>
</dbReference>
<comment type="catalytic activity">
    <reaction evidence="1">
        <text>ATP + protein L-histidine = ADP + protein N-phospho-L-histidine.</text>
        <dbReference type="EC" id="2.7.13.3"/>
    </reaction>
</comment>
<dbReference type="Gene3D" id="1.20.120.160">
    <property type="entry name" value="HPT domain"/>
    <property type="match status" value="1"/>
</dbReference>
<dbReference type="CDD" id="cd16916">
    <property type="entry name" value="HATPase_CheA-like"/>
    <property type="match status" value="1"/>
</dbReference>
<organism evidence="11 12">
    <name type="scientific">Candidatus Nitrohelix vancouverensis</name>
    <dbReference type="NCBI Taxonomy" id="2705534"/>
    <lineage>
        <taxon>Bacteria</taxon>
        <taxon>Pseudomonadati</taxon>
        <taxon>Nitrospinota/Tectimicrobiota group</taxon>
        <taxon>Nitrospinota</taxon>
        <taxon>Nitrospinia</taxon>
        <taxon>Nitrospinales</taxon>
        <taxon>Nitrospinaceae</taxon>
        <taxon>Candidatus Nitrohelix</taxon>
    </lineage>
</organism>
<dbReference type="Pfam" id="PF01627">
    <property type="entry name" value="Hpt"/>
    <property type="match status" value="1"/>
</dbReference>
<dbReference type="InterPro" id="IPR051315">
    <property type="entry name" value="Bact_Chemotaxis_CheA"/>
</dbReference>
<dbReference type="EMBL" id="CP048620">
    <property type="protein sequence ID" value="QPJ63929.1"/>
    <property type="molecule type" value="Genomic_DNA"/>
</dbReference>
<feature type="domain" description="Histidine kinase" evidence="8">
    <location>
        <begin position="308"/>
        <end position="471"/>
    </location>
</feature>
<dbReference type="PROSITE" id="PS50894">
    <property type="entry name" value="HPT"/>
    <property type="match status" value="1"/>
</dbReference>
<dbReference type="SUPFAM" id="SSF47384">
    <property type="entry name" value="Homodimeric domain of signal transducing histidine kinase"/>
    <property type="match status" value="1"/>
</dbReference>
<evidence type="ECO:0000259" key="9">
    <source>
        <dbReference type="PROSITE" id="PS50851"/>
    </source>
</evidence>
<dbReference type="EC" id="2.7.13.3" evidence="2"/>
<evidence type="ECO:0000256" key="6">
    <source>
        <dbReference type="PROSITE-ProRule" id="PRU00110"/>
    </source>
</evidence>
<accession>A0A7T0BZR9</accession>
<dbReference type="InterPro" id="IPR002545">
    <property type="entry name" value="CheW-lke_dom"/>
</dbReference>
<feature type="region of interest" description="Disordered" evidence="7">
    <location>
        <begin position="132"/>
        <end position="224"/>
    </location>
</feature>
<dbReference type="PANTHER" id="PTHR43395">
    <property type="entry name" value="SENSOR HISTIDINE KINASE CHEA"/>
    <property type="match status" value="1"/>
</dbReference>
<dbReference type="Pfam" id="PF01584">
    <property type="entry name" value="CheW"/>
    <property type="match status" value="2"/>
</dbReference>
<dbReference type="Proteomes" id="UP000594464">
    <property type="component" value="Chromosome"/>
</dbReference>
<dbReference type="InterPro" id="IPR003594">
    <property type="entry name" value="HATPase_dom"/>
</dbReference>
<dbReference type="Gene3D" id="2.40.50.180">
    <property type="entry name" value="CheA-289, Domain 4"/>
    <property type="match status" value="1"/>
</dbReference>
<evidence type="ECO:0000256" key="3">
    <source>
        <dbReference type="ARBA" id="ARBA00022553"/>
    </source>
</evidence>
<evidence type="ECO:0000256" key="4">
    <source>
        <dbReference type="ARBA" id="ARBA00022679"/>
    </source>
</evidence>
<keyword evidence="5 11" id="KW-0418">Kinase</keyword>
<dbReference type="Gene3D" id="3.30.565.10">
    <property type="entry name" value="Histidine kinase-like ATPase, C-terminal domain"/>
    <property type="match status" value="1"/>
</dbReference>
<dbReference type="PROSITE" id="PS50851">
    <property type="entry name" value="CHEW"/>
    <property type="match status" value="2"/>
</dbReference>
<dbReference type="InterPro" id="IPR036890">
    <property type="entry name" value="HATPase_C_sf"/>
</dbReference>
<evidence type="ECO:0000259" key="8">
    <source>
        <dbReference type="PROSITE" id="PS50109"/>
    </source>
</evidence>
<dbReference type="InterPro" id="IPR008207">
    <property type="entry name" value="Sig_transdc_His_kin_Hpt_dom"/>
</dbReference>
<dbReference type="Gene3D" id="2.30.30.40">
    <property type="entry name" value="SH3 Domains"/>
    <property type="match status" value="1"/>
</dbReference>
<proteinExistence type="predicted"/>
<dbReference type="SMART" id="SM00073">
    <property type="entry name" value="HPT"/>
    <property type="match status" value="1"/>
</dbReference>
<dbReference type="GO" id="GO:0005737">
    <property type="term" value="C:cytoplasm"/>
    <property type="evidence" value="ECO:0007669"/>
    <property type="project" value="InterPro"/>
</dbReference>
<name>A0A7T0BZR9_9BACT</name>
<dbReference type="GO" id="GO:0000155">
    <property type="term" value="F:phosphorelay sensor kinase activity"/>
    <property type="evidence" value="ECO:0007669"/>
    <property type="project" value="InterPro"/>
</dbReference>
<evidence type="ECO:0000313" key="11">
    <source>
        <dbReference type="EMBL" id="QPJ63929.1"/>
    </source>
</evidence>
<sequence length="779" mass="84882">MDEMDAIISEFLVESYENLDQLDLDLVELEKNPTETSILASIFRTIHTIKGTCGFLGFSKLESIAHVGENLLSKLRDGAIALNPAITSALLSMVDAIRQILGCLENDRNEGSVDYSKLVETLTRLLNEEDVQDAPAEAASEETAVAEAPSEETPAVAEEAVASVEAVESAPEATPEEEKRDTDRRTGDKGKEEEFLTAHGERREETDRRQQEAPQRSGGGVSDSSIRVDVSLLDTLMNLVGELVLARNQILQYAPAARDSNFLTTTQHLNLVTTELQEGVMKTRMQPIGNIWSKYPRVVRDLSIACGKQVRLEMEGKETELDKTLIEAIKDPLTHIVRNSVDHGIETPEVRAERGKPEEGVLLLKAFHEGGQVNIEIIDDGGGINPDKIKEKAISKGLITTEQASRMSDREVTNLIFSAGFSTAEKVTNVSGRGVGMDVVKTNIEKIGGTVDIQSRYTKGTTLKVKIPLTLAIIPALIVTTGGGRYAIPQVNLLELLRLDGKQAQGIEMIQGTPVYRLRGRLLPLVYLNKELKVESALDTDAINIVVLQADERHFGLVVDGINDTEEIVVKPLGMQLKNIPAYSGTTIMGDGNVALILDVMGLAQAAKVITQSQAKMRSTQDSASTSDGNRQTLLIIGVGEQGRMAIPLSVVARLEEFRRDKIESSGDQEVIQYRGEIMPLIFVSTMLGRTPSVSSGRDELHAVVYTLNGKSVGLVVDQIRDIVDESIKIKKNTARHGILGTVVVQNQVTDLLDVEGIIKESDPTFFNDEPVAGLLEGS</sequence>
<keyword evidence="4" id="KW-0808">Transferase</keyword>
<dbReference type="SUPFAM" id="SSF55874">
    <property type="entry name" value="ATPase domain of HSP90 chaperone/DNA topoisomerase II/histidine kinase"/>
    <property type="match status" value="1"/>
</dbReference>
<reference evidence="12" key="1">
    <citation type="submission" date="2020-02" db="EMBL/GenBank/DDBJ databases">
        <title>Genomic and physiological characterization of two novel Nitrospinaceae genera.</title>
        <authorList>
            <person name="Mueller A.J."/>
            <person name="Jung M.-Y."/>
            <person name="Strachan C.R."/>
            <person name="Herbold C.W."/>
            <person name="Kirkegaard R.H."/>
            <person name="Daims H."/>
        </authorList>
    </citation>
    <scope>NUCLEOTIDE SEQUENCE [LARGE SCALE GENOMIC DNA]</scope>
</reference>
<dbReference type="CDD" id="cd00088">
    <property type="entry name" value="HPT"/>
    <property type="match status" value="1"/>
</dbReference>
<feature type="compositionally biased region" description="Basic and acidic residues" evidence="7">
    <location>
        <begin position="176"/>
        <end position="211"/>
    </location>
</feature>
<gene>
    <name evidence="11" type="ORF">G3M78_00295</name>
</gene>
<dbReference type="SMART" id="SM00387">
    <property type="entry name" value="HATPase_c"/>
    <property type="match status" value="1"/>
</dbReference>
<evidence type="ECO:0000256" key="2">
    <source>
        <dbReference type="ARBA" id="ARBA00012438"/>
    </source>
</evidence>
<dbReference type="InterPro" id="IPR036097">
    <property type="entry name" value="HisK_dim/P_sf"/>
</dbReference>
<dbReference type="Pfam" id="PF02895">
    <property type="entry name" value="H-kinase_dim"/>
    <property type="match status" value="1"/>
</dbReference>
<dbReference type="Gene3D" id="1.10.287.560">
    <property type="entry name" value="Histidine kinase CheA-like, homodimeric domain"/>
    <property type="match status" value="1"/>
</dbReference>
<dbReference type="CDD" id="cd00731">
    <property type="entry name" value="CheA_reg"/>
    <property type="match status" value="1"/>
</dbReference>
<dbReference type="PANTHER" id="PTHR43395:SF1">
    <property type="entry name" value="CHEMOTAXIS PROTEIN CHEA"/>
    <property type="match status" value="1"/>
</dbReference>
<dbReference type="KEGG" id="nva:G3M78_00295"/>
<dbReference type="SUPFAM" id="SSF50341">
    <property type="entry name" value="CheW-like"/>
    <property type="match status" value="2"/>
</dbReference>
<dbReference type="SMART" id="SM01231">
    <property type="entry name" value="H-kinase_dim"/>
    <property type="match status" value="1"/>
</dbReference>
<dbReference type="AlphaFoldDB" id="A0A7T0BZR9"/>
<feature type="domain" description="HPt" evidence="10">
    <location>
        <begin position="1"/>
        <end position="104"/>
    </location>
</feature>
<dbReference type="SMART" id="SM00260">
    <property type="entry name" value="CheW"/>
    <property type="match status" value="2"/>
</dbReference>
<evidence type="ECO:0000313" key="12">
    <source>
        <dbReference type="Proteomes" id="UP000594464"/>
    </source>
</evidence>
<evidence type="ECO:0000256" key="5">
    <source>
        <dbReference type="ARBA" id="ARBA00022777"/>
    </source>
</evidence>
<evidence type="ECO:0000256" key="7">
    <source>
        <dbReference type="SAM" id="MobiDB-lite"/>
    </source>
</evidence>
<protein>
    <recommendedName>
        <fullName evidence="2">histidine kinase</fullName>
        <ecNumber evidence="2">2.7.13.3</ecNumber>
    </recommendedName>
</protein>
<dbReference type="InterPro" id="IPR005467">
    <property type="entry name" value="His_kinase_dom"/>
</dbReference>
<dbReference type="SUPFAM" id="SSF47226">
    <property type="entry name" value="Histidine-containing phosphotransfer domain, HPT domain"/>
    <property type="match status" value="1"/>
</dbReference>
<evidence type="ECO:0000259" key="10">
    <source>
        <dbReference type="PROSITE" id="PS50894"/>
    </source>
</evidence>
<dbReference type="InterPro" id="IPR037006">
    <property type="entry name" value="CheA-like_homodim_sf"/>
</dbReference>
<feature type="domain" description="CheW-like" evidence="9">
    <location>
        <begin position="631"/>
        <end position="764"/>
    </location>
</feature>
<dbReference type="PROSITE" id="PS50109">
    <property type="entry name" value="HIS_KIN"/>
    <property type="match status" value="1"/>
</dbReference>
<dbReference type="FunFam" id="3.30.565.10:FF:000016">
    <property type="entry name" value="Chemotaxis protein CheA, putative"/>
    <property type="match status" value="1"/>
</dbReference>
<keyword evidence="3 6" id="KW-0597">Phosphoprotein</keyword>
<feature type="compositionally biased region" description="Low complexity" evidence="7">
    <location>
        <begin position="134"/>
        <end position="173"/>
    </location>
</feature>
<dbReference type="Pfam" id="PF02518">
    <property type="entry name" value="HATPase_c"/>
    <property type="match status" value="1"/>
</dbReference>
<dbReference type="InterPro" id="IPR004105">
    <property type="entry name" value="CheA-like_dim"/>
</dbReference>
<evidence type="ECO:0000256" key="1">
    <source>
        <dbReference type="ARBA" id="ARBA00000085"/>
    </source>
</evidence>
<dbReference type="InterPro" id="IPR004358">
    <property type="entry name" value="Sig_transdc_His_kin-like_C"/>
</dbReference>
<feature type="modified residue" description="Phosphohistidine" evidence="6">
    <location>
        <position position="47"/>
    </location>
</feature>